<dbReference type="Pfam" id="PF04542">
    <property type="entry name" value="Sigma70_r2"/>
    <property type="match status" value="1"/>
</dbReference>
<dbReference type="InterPro" id="IPR007627">
    <property type="entry name" value="RNA_pol_sigma70_r2"/>
</dbReference>
<dbReference type="InterPro" id="IPR013325">
    <property type="entry name" value="RNA_pol_sigma_r2"/>
</dbReference>
<dbReference type="GO" id="GO:0006352">
    <property type="term" value="P:DNA-templated transcription initiation"/>
    <property type="evidence" value="ECO:0007669"/>
    <property type="project" value="InterPro"/>
</dbReference>
<feature type="compositionally biased region" description="Polar residues" evidence="1">
    <location>
        <begin position="650"/>
        <end position="661"/>
    </location>
</feature>
<gene>
    <name evidence="3" type="ORF">BDD14_5732</name>
</gene>
<proteinExistence type="predicted"/>
<accession>A0A4V6MFP2</accession>
<protein>
    <submittedName>
        <fullName evidence="3">DNA-directed RNA polymerase specialized sigma24 family protein</fullName>
    </submittedName>
</protein>
<name>A0A4V6MFP2_9BACT</name>
<feature type="region of interest" description="Disordered" evidence="1">
    <location>
        <begin position="641"/>
        <end position="673"/>
    </location>
</feature>
<reference evidence="3 4" key="1">
    <citation type="submission" date="2019-02" db="EMBL/GenBank/DDBJ databases">
        <title>Genomic Encyclopedia of Archaeal and Bacterial Type Strains, Phase II (KMG-II): from individual species to whole genera.</title>
        <authorList>
            <person name="Goeker M."/>
        </authorList>
    </citation>
    <scope>NUCLEOTIDE SEQUENCE [LARGE SCALE GENOMIC DNA]</scope>
    <source>
        <strain evidence="3 4">DSM 18101</strain>
    </source>
</reference>
<dbReference type="GO" id="GO:0000428">
    <property type="term" value="C:DNA-directed RNA polymerase complex"/>
    <property type="evidence" value="ECO:0007669"/>
    <property type="project" value="UniProtKB-KW"/>
</dbReference>
<dbReference type="EMBL" id="SHKW01000002">
    <property type="protein sequence ID" value="RZU35646.1"/>
    <property type="molecule type" value="Genomic_DNA"/>
</dbReference>
<organism evidence="3 4">
    <name type="scientific">Edaphobacter modestus</name>
    <dbReference type="NCBI Taxonomy" id="388466"/>
    <lineage>
        <taxon>Bacteria</taxon>
        <taxon>Pseudomonadati</taxon>
        <taxon>Acidobacteriota</taxon>
        <taxon>Terriglobia</taxon>
        <taxon>Terriglobales</taxon>
        <taxon>Acidobacteriaceae</taxon>
        <taxon>Edaphobacter</taxon>
    </lineage>
</organism>
<dbReference type="SUPFAM" id="SSF88946">
    <property type="entry name" value="Sigma2 domain of RNA polymerase sigma factors"/>
    <property type="match status" value="1"/>
</dbReference>
<sequence length="942" mass="106064">MRRMHIPIREVSPEGVFARHYDWLLKWAAYLVRGRQEQAEDLVHELFIQFQRTSPDLTTDEEAKAYLYRSLRNLFLSSVARNTVAQHHQLSIYDYDNFRIGISAIDRGSLLSVREDLWSICHYACERKASLRAASYFILRFFLEYCPSEIMALACTNRAAFDKNIQLMRGEVCSHMQHPGSPLVTRRPAEDAKLDEREGDLFQQLSRFIHTFCHGSCLTPDEIRFLYSAGVPVETTVLAHLVSCEPCRTACLHHLDKDSGQYATLSDRGAVGTRSSSGLSVVRRTRRASLDELYRRYQENFEHRPAYLHLSIAGKTEASQRITSLCSELSASLSFEEMPVFIEIAGEQGIRMLSLLLDEDLNLPDDVRASTPLSDGRSLHMEASSRAGSLQVRVTYIDPVVEQDDEEPSTLPNALANMHVQPRPIGIAARIKDRISRAFMDFYWPSAIAGTAALALCLFTFTTQAHHRYLRQQALGILVEANHSEKATISRHDVHRVGTFEVEGPDGKPRQRRVEVWQSNLSSHRAMRLYGADGREQAFTLKPFEASNDPQPEEVWRAGFETSFAEQIFREAALETVKKEANTYRIEAHSESHPVRGIVEADIVLDRKSNRVVEQRFVIRRIDGDYHVHLVETQYEVTSQGHFGPEIFSPPSTDASPSSGEQRLPRPASTQSRSELVSQQIKALWQLQQADVEPEEQIAVNRHGQSLRISGVVMTEQRKQHLADSMLTVCPSCELYLQTPRHHRSNLRVGHLRPTTLQTSDVAVGASDAENLFRPALLRLGLDTPQIRERSAAQAMELTSLAARLLRDTDALEQSAGCCSRAELASLGVNDRQLWLRLLSTQSKRIESSLAALEGKMADLSMLAGVSVTQPNTQDLNGSDGLAEIRRLHSLAVTLQLSLQHFSAAGLNAEQDATPHWQQILTQTHVLHQQLNLASSFVRNPR</sequence>
<dbReference type="Gene3D" id="1.10.1740.10">
    <property type="match status" value="1"/>
</dbReference>
<evidence type="ECO:0000313" key="4">
    <source>
        <dbReference type="Proteomes" id="UP000292958"/>
    </source>
</evidence>
<dbReference type="OrthoDB" id="100276at2"/>
<dbReference type="GO" id="GO:0003700">
    <property type="term" value="F:DNA-binding transcription factor activity"/>
    <property type="evidence" value="ECO:0007669"/>
    <property type="project" value="InterPro"/>
</dbReference>
<keyword evidence="3" id="KW-0804">Transcription</keyword>
<dbReference type="Proteomes" id="UP000292958">
    <property type="component" value="Unassembled WGS sequence"/>
</dbReference>
<evidence type="ECO:0000313" key="3">
    <source>
        <dbReference type="EMBL" id="RZU35646.1"/>
    </source>
</evidence>
<keyword evidence="3" id="KW-0240">DNA-directed RNA polymerase</keyword>
<evidence type="ECO:0000256" key="1">
    <source>
        <dbReference type="SAM" id="MobiDB-lite"/>
    </source>
</evidence>
<evidence type="ECO:0000259" key="2">
    <source>
        <dbReference type="Pfam" id="PF04542"/>
    </source>
</evidence>
<keyword evidence="4" id="KW-1185">Reference proteome</keyword>
<comment type="caution">
    <text evidence="3">The sequence shown here is derived from an EMBL/GenBank/DDBJ whole genome shotgun (WGS) entry which is preliminary data.</text>
</comment>
<feature type="domain" description="RNA polymerase sigma-70 region 2" evidence="2">
    <location>
        <begin position="17"/>
        <end position="82"/>
    </location>
</feature>
<dbReference type="AlphaFoldDB" id="A0A4V6MFP2"/>